<proteinExistence type="predicted"/>
<evidence type="ECO:0000256" key="3">
    <source>
        <dbReference type="ARBA" id="ARBA00022989"/>
    </source>
</evidence>
<comment type="caution">
    <text evidence="7">The sequence shown here is derived from an EMBL/GenBank/DDBJ whole genome shotgun (WGS) entry which is preliminary data.</text>
</comment>
<sequence>MRKTFEIFTLNFFTKNFATFFCIGVTTALFDYLLYIFLLSHDWPMLLAKSLASAIAVVFNYLLNSKFNFGKVHTMSLKHLGYYGILYVFLILIHTLFNQGLFIVLNNVNIAVFGALCISTFVNYIGVKKFFNHFRN</sequence>
<keyword evidence="3 5" id="KW-1133">Transmembrane helix</keyword>
<protein>
    <recommendedName>
        <fullName evidence="6">GtrA/DPMS transmembrane domain-containing protein</fullName>
    </recommendedName>
</protein>
<comment type="subcellular location">
    <subcellularLocation>
        <location evidence="1">Membrane</location>
        <topology evidence="1">Multi-pass membrane protein</topology>
    </subcellularLocation>
</comment>
<keyword evidence="2 5" id="KW-0812">Transmembrane</keyword>
<dbReference type="STRING" id="1798525.A3G90_04810"/>
<evidence type="ECO:0000313" key="7">
    <source>
        <dbReference type="EMBL" id="OGG85341.1"/>
    </source>
</evidence>
<evidence type="ECO:0000256" key="1">
    <source>
        <dbReference type="ARBA" id="ARBA00004141"/>
    </source>
</evidence>
<dbReference type="InterPro" id="IPR007267">
    <property type="entry name" value="GtrA_DPMS_TM"/>
</dbReference>
<feature type="transmembrane region" description="Helical" evidence="5">
    <location>
        <begin position="84"/>
        <end position="104"/>
    </location>
</feature>
<keyword evidence="4 5" id="KW-0472">Membrane</keyword>
<gene>
    <name evidence="7" type="ORF">A3G90_04810</name>
</gene>
<feature type="transmembrane region" description="Helical" evidence="5">
    <location>
        <begin position="12"/>
        <end position="37"/>
    </location>
</feature>
<evidence type="ECO:0000313" key="8">
    <source>
        <dbReference type="Proteomes" id="UP000177325"/>
    </source>
</evidence>
<feature type="transmembrane region" description="Helical" evidence="5">
    <location>
        <begin position="110"/>
        <end position="127"/>
    </location>
</feature>
<evidence type="ECO:0000256" key="2">
    <source>
        <dbReference type="ARBA" id="ARBA00022692"/>
    </source>
</evidence>
<dbReference type="GO" id="GO:0016020">
    <property type="term" value="C:membrane"/>
    <property type="evidence" value="ECO:0007669"/>
    <property type="project" value="UniProtKB-SubCell"/>
</dbReference>
<organism evidence="7 8">
    <name type="scientific">Candidatus Kaiserbacteria bacterium RIFCSPLOWO2_12_FULL_45_26</name>
    <dbReference type="NCBI Taxonomy" id="1798525"/>
    <lineage>
        <taxon>Bacteria</taxon>
        <taxon>Candidatus Kaiseribacteriota</taxon>
    </lineage>
</organism>
<dbReference type="Proteomes" id="UP000177325">
    <property type="component" value="Unassembled WGS sequence"/>
</dbReference>
<dbReference type="GO" id="GO:0000271">
    <property type="term" value="P:polysaccharide biosynthetic process"/>
    <property type="evidence" value="ECO:0007669"/>
    <property type="project" value="InterPro"/>
</dbReference>
<dbReference type="EMBL" id="MFMM01000001">
    <property type="protein sequence ID" value="OGG85341.1"/>
    <property type="molecule type" value="Genomic_DNA"/>
</dbReference>
<dbReference type="AlphaFoldDB" id="A0A1F6FHK5"/>
<feature type="transmembrane region" description="Helical" evidence="5">
    <location>
        <begin position="43"/>
        <end position="63"/>
    </location>
</feature>
<reference evidence="7 8" key="1">
    <citation type="journal article" date="2016" name="Nat. Commun.">
        <title>Thousands of microbial genomes shed light on interconnected biogeochemical processes in an aquifer system.</title>
        <authorList>
            <person name="Anantharaman K."/>
            <person name="Brown C.T."/>
            <person name="Hug L.A."/>
            <person name="Sharon I."/>
            <person name="Castelle C.J."/>
            <person name="Probst A.J."/>
            <person name="Thomas B.C."/>
            <person name="Singh A."/>
            <person name="Wilkins M.J."/>
            <person name="Karaoz U."/>
            <person name="Brodie E.L."/>
            <person name="Williams K.H."/>
            <person name="Hubbard S.S."/>
            <person name="Banfield J.F."/>
        </authorList>
    </citation>
    <scope>NUCLEOTIDE SEQUENCE [LARGE SCALE GENOMIC DNA]</scope>
</reference>
<feature type="domain" description="GtrA/DPMS transmembrane" evidence="6">
    <location>
        <begin position="19"/>
        <end position="130"/>
    </location>
</feature>
<name>A0A1F6FHK5_9BACT</name>
<accession>A0A1F6FHK5</accession>
<evidence type="ECO:0000256" key="4">
    <source>
        <dbReference type="ARBA" id="ARBA00023136"/>
    </source>
</evidence>
<evidence type="ECO:0000256" key="5">
    <source>
        <dbReference type="SAM" id="Phobius"/>
    </source>
</evidence>
<dbReference type="Pfam" id="PF04138">
    <property type="entry name" value="GtrA_DPMS_TM"/>
    <property type="match status" value="1"/>
</dbReference>
<evidence type="ECO:0000259" key="6">
    <source>
        <dbReference type="Pfam" id="PF04138"/>
    </source>
</evidence>